<dbReference type="AlphaFoldDB" id="A0AAD9GUY3"/>
<name>A0AAD9GUY3_9STRA</name>
<sequence>MCDRSQRAQLRHGVRSDWPDVQREGLEQCLEEEVRIGGQDEIQAAGEGQRVQSEAPNESLNEGEEGVKELQDSRASIPVSYAQTYPLNVSQGNSRGERHASQALQLAGLKISKCPPAVVPDI</sequence>
<keyword evidence="3" id="KW-1185">Reference proteome</keyword>
<feature type="compositionally biased region" description="Polar residues" evidence="1">
    <location>
        <begin position="50"/>
        <end position="60"/>
    </location>
</feature>
<evidence type="ECO:0000256" key="1">
    <source>
        <dbReference type="SAM" id="MobiDB-lite"/>
    </source>
</evidence>
<accession>A0AAD9GUY3</accession>
<dbReference type="EMBL" id="JASMQC010000006">
    <property type="protein sequence ID" value="KAK1944551.1"/>
    <property type="molecule type" value="Genomic_DNA"/>
</dbReference>
<dbReference type="Proteomes" id="UP001259832">
    <property type="component" value="Unassembled WGS sequence"/>
</dbReference>
<organism evidence="2 3">
    <name type="scientific">Phytophthora citrophthora</name>
    <dbReference type="NCBI Taxonomy" id="4793"/>
    <lineage>
        <taxon>Eukaryota</taxon>
        <taxon>Sar</taxon>
        <taxon>Stramenopiles</taxon>
        <taxon>Oomycota</taxon>
        <taxon>Peronosporomycetes</taxon>
        <taxon>Peronosporales</taxon>
        <taxon>Peronosporaceae</taxon>
        <taxon>Phytophthora</taxon>
    </lineage>
</organism>
<reference evidence="2" key="1">
    <citation type="submission" date="2023-08" db="EMBL/GenBank/DDBJ databases">
        <title>Reference Genome Resource for the Citrus Pathogen Phytophthora citrophthora.</title>
        <authorList>
            <person name="Moller H."/>
            <person name="Coetzee B."/>
            <person name="Rose L.J."/>
            <person name="Van Niekerk J.M."/>
        </authorList>
    </citation>
    <scope>NUCLEOTIDE SEQUENCE</scope>
    <source>
        <strain evidence="2">STE-U-9442</strain>
    </source>
</reference>
<evidence type="ECO:0000313" key="3">
    <source>
        <dbReference type="Proteomes" id="UP001259832"/>
    </source>
</evidence>
<gene>
    <name evidence="2" type="ORF">P3T76_004463</name>
</gene>
<comment type="caution">
    <text evidence="2">The sequence shown here is derived from an EMBL/GenBank/DDBJ whole genome shotgun (WGS) entry which is preliminary data.</text>
</comment>
<feature type="region of interest" description="Disordered" evidence="1">
    <location>
        <begin position="43"/>
        <end position="73"/>
    </location>
</feature>
<protein>
    <submittedName>
        <fullName evidence="2">Uncharacterized protein</fullName>
    </submittedName>
</protein>
<proteinExistence type="predicted"/>
<evidence type="ECO:0000313" key="2">
    <source>
        <dbReference type="EMBL" id="KAK1944551.1"/>
    </source>
</evidence>